<dbReference type="AlphaFoldDB" id="A0ABD2Y915"/>
<dbReference type="EMBL" id="JBJUIK010000015">
    <property type="protein sequence ID" value="KAL3502912.1"/>
    <property type="molecule type" value="Genomic_DNA"/>
</dbReference>
<keyword evidence="2" id="KW-1185">Reference proteome</keyword>
<name>A0ABD2Y915_9GENT</name>
<sequence length="108" mass="11885">MDANCSSTDDAPITIACICNREVSDVTNNAESHYLCYFARDFKGDPVLESALEVYGNLSCDDSSCPCTIIANAIHYCCYHLRLAMSPRTNDRIVVALRNGRVFPSDLA</sequence>
<organism evidence="1 2">
    <name type="scientific">Cinchona calisaya</name>
    <dbReference type="NCBI Taxonomy" id="153742"/>
    <lineage>
        <taxon>Eukaryota</taxon>
        <taxon>Viridiplantae</taxon>
        <taxon>Streptophyta</taxon>
        <taxon>Embryophyta</taxon>
        <taxon>Tracheophyta</taxon>
        <taxon>Spermatophyta</taxon>
        <taxon>Magnoliopsida</taxon>
        <taxon>eudicotyledons</taxon>
        <taxon>Gunneridae</taxon>
        <taxon>Pentapetalae</taxon>
        <taxon>asterids</taxon>
        <taxon>lamiids</taxon>
        <taxon>Gentianales</taxon>
        <taxon>Rubiaceae</taxon>
        <taxon>Cinchonoideae</taxon>
        <taxon>Cinchoneae</taxon>
        <taxon>Cinchona</taxon>
    </lineage>
</organism>
<reference evidence="1 2" key="1">
    <citation type="submission" date="2024-11" db="EMBL/GenBank/DDBJ databases">
        <title>A near-complete genome assembly of Cinchona calisaya.</title>
        <authorList>
            <person name="Lian D.C."/>
            <person name="Zhao X.W."/>
            <person name="Wei L."/>
        </authorList>
    </citation>
    <scope>NUCLEOTIDE SEQUENCE [LARGE SCALE GENOMIC DNA]</scope>
    <source>
        <tissue evidence="1">Nenye</tissue>
    </source>
</reference>
<dbReference type="Proteomes" id="UP001630127">
    <property type="component" value="Unassembled WGS sequence"/>
</dbReference>
<comment type="caution">
    <text evidence="1">The sequence shown here is derived from an EMBL/GenBank/DDBJ whole genome shotgun (WGS) entry which is preliminary data.</text>
</comment>
<evidence type="ECO:0008006" key="3">
    <source>
        <dbReference type="Google" id="ProtNLM"/>
    </source>
</evidence>
<gene>
    <name evidence="1" type="ORF">ACH5RR_037361</name>
</gene>
<evidence type="ECO:0000313" key="1">
    <source>
        <dbReference type="EMBL" id="KAL3502912.1"/>
    </source>
</evidence>
<protein>
    <recommendedName>
        <fullName evidence="3">SWIM-type domain-containing protein</fullName>
    </recommendedName>
</protein>
<accession>A0ABD2Y915</accession>
<proteinExistence type="predicted"/>
<evidence type="ECO:0000313" key="2">
    <source>
        <dbReference type="Proteomes" id="UP001630127"/>
    </source>
</evidence>